<evidence type="ECO:0000313" key="14">
    <source>
        <dbReference type="Proteomes" id="UP000440732"/>
    </source>
</evidence>
<evidence type="ECO:0000256" key="2">
    <source>
        <dbReference type="PROSITE-ProRule" id="PRU00504"/>
    </source>
</evidence>
<feature type="repeat" description="NHL" evidence="2">
    <location>
        <begin position="87"/>
        <end position="130"/>
    </location>
</feature>
<dbReference type="PANTHER" id="PTHR24104:SF25">
    <property type="entry name" value="PROTEIN LIN-41"/>
    <property type="match status" value="1"/>
</dbReference>
<dbReference type="CDD" id="cd05819">
    <property type="entry name" value="NHL"/>
    <property type="match status" value="1"/>
</dbReference>
<dbReference type="EMBL" id="QXFW01000135">
    <property type="protein sequence ID" value="KAE9023610.1"/>
    <property type="molecule type" value="Genomic_DNA"/>
</dbReference>
<dbReference type="InterPro" id="IPR050952">
    <property type="entry name" value="TRIM-NHL_E3_ligases"/>
</dbReference>
<dbReference type="InterPro" id="IPR036047">
    <property type="entry name" value="F-box-like_dom_sf"/>
</dbReference>
<accession>A0A6A3UJF3</accession>
<evidence type="ECO:0000313" key="16">
    <source>
        <dbReference type="Proteomes" id="UP000460718"/>
    </source>
</evidence>
<comment type="caution">
    <text evidence="6">The sequence shown here is derived from an EMBL/GenBank/DDBJ whole genome shotgun (WGS) entry which is preliminary data.</text>
</comment>
<gene>
    <name evidence="9" type="ORF">PF001_g4185</name>
    <name evidence="8" type="ORF">PF002_g6640</name>
    <name evidence="7" type="ORF">PF005_g4578</name>
    <name evidence="6" type="ORF">PF006_g4074</name>
    <name evidence="5" type="ORF">PF007_g5916</name>
    <name evidence="3" type="ORF">PF009_g5143</name>
    <name evidence="4" type="ORF">PF011_g3906</name>
</gene>
<evidence type="ECO:0000313" key="15">
    <source>
        <dbReference type="Proteomes" id="UP000441208"/>
    </source>
</evidence>
<dbReference type="Proteomes" id="UP000433483">
    <property type="component" value="Unassembled WGS sequence"/>
</dbReference>
<evidence type="ECO:0000313" key="5">
    <source>
        <dbReference type="EMBL" id="KAE9126590.1"/>
    </source>
</evidence>
<dbReference type="PANTHER" id="PTHR24104">
    <property type="entry name" value="E3 UBIQUITIN-PROTEIN LIGASE NHLRC1-RELATED"/>
    <property type="match status" value="1"/>
</dbReference>
<dbReference type="Proteomes" id="UP000429523">
    <property type="component" value="Unassembled WGS sequence"/>
</dbReference>
<evidence type="ECO:0000313" key="9">
    <source>
        <dbReference type="EMBL" id="KAE9322907.1"/>
    </source>
</evidence>
<dbReference type="Gene3D" id="2.120.10.30">
    <property type="entry name" value="TolB, C-terminal domain"/>
    <property type="match status" value="2"/>
</dbReference>
<sequence>MELKVTPVCGRDYRTLELGGAIVKKTLFDGTESSVPASRGICWNPLTRNLLVCDAAKCCVRGYGAAFNPDDKGQLRMTLNSEADGNTNVIGSRGSAPGQFLSPVAVAVNMRGEIAVADGKLNRVQIFSGSGDLEHVIGRSGTARGEFCGLTDVKFTPRGYIAIVDSGNHRIQVMTVTGIVVQVVGRYGWKLGDLMDPCALAVNAVGDLFVCDEGNKRIQRFSAAGKPLLEWGSRRGSMPDLSSLPDGANFTELRPVVYSLFDKLSDIVVGLHGEVIVCDAGRRQLLVFSDVGACLHVVDTARMFQSCSPTAITVSSSMLVVVGRSLASKTRKSSQISSSGVLDEPSSVASCMVAAFPPETRRRVGRFEAVPVHCAEAIACYLTYADALHVRLVSHYFHYLCRQLRNEWKFYPLHAGQATVIKYNRVVSPATGLMAVEEAFQKWGLRIYKPSNRIRKHVMDFQAGFCSALSTLYGPLFCYQHEAILRAFFKFYSDATKLSAHKEEIDKSAFFEIVTQIEEVRGGFRTWEQCTPFSRISEKAVHLPTIRSADNVPKVSGGTPIPKSLRLVENAQQHQLSKLLQKFLTL</sequence>
<dbReference type="EMBL" id="QXGB01000149">
    <property type="protein sequence ID" value="KAE9227781.1"/>
    <property type="molecule type" value="Genomic_DNA"/>
</dbReference>
<evidence type="ECO:0000313" key="13">
    <source>
        <dbReference type="Proteomes" id="UP000440367"/>
    </source>
</evidence>
<evidence type="ECO:0000313" key="4">
    <source>
        <dbReference type="EMBL" id="KAE9023610.1"/>
    </source>
</evidence>
<organism evidence="6 14">
    <name type="scientific">Phytophthora fragariae</name>
    <dbReference type="NCBI Taxonomy" id="53985"/>
    <lineage>
        <taxon>Eukaryota</taxon>
        <taxon>Sar</taxon>
        <taxon>Stramenopiles</taxon>
        <taxon>Oomycota</taxon>
        <taxon>Peronosporomycetes</taxon>
        <taxon>Peronosporales</taxon>
        <taxon>Peronosporaceae</taxon>
        <taxon>Phytophthora</taxon>
    </lineage>
</organism>
<dbReference type="EMBL" id="QXFZ01000213">
    <property type="protein sequence ID" value="KAE9126590.1"/>
    <property type="molecule type" value="Genomic_DNA"/>
</dbReference>
<evidence type="ECO:0000313" key="12">
    <source>
        <dbReference type="Proteomes" id="UP000437068"/>
    </source>
</evidence>
<dbReference type="AlphaFoldDB" id="A0A6A3UJF3"/>
<evidence type="ECO:0000313" key="7">
    <source>
        <dbReference type="EMBL" id="KAE9227781.1"/>
    </source>
</evidence>
<evidence type="ECO:0000256" key="1">
    <source>
        <dbReference type="ARBA" id="ARBA00022737"/>
    </source>
</evidence>
<keyword evidence="11" id="KW-1185">Reference proteome</keyword>
<dbReference type="Proteomes" id="UP000441208">
    <property type="component" value="Unassembled WGS sequence"/>
</dbReference>
<evidence type="ECO:0000313" key="3">
    <source>
        <dbReference type="EMBL" id="KAE8945208.1"/>
    </source>
</evidence>
<keyword evidence="1" id="KW-0677">Repeat</keyword>
<dbReference type="Proteomes" id="UP000440367">
    <property type="component" value="Unassembled WGS sequence"/>
</dbReference>
<dbReference type="Proteomes" id="UP000437068">
    <property type="component" value="Unassembled WGS sequence"/>
</dbReference>
<dbReference type="Proteomes" id="UP000460718">
    <property type="component" value="Unassembled WGS sequence"/>
</dbReference>
<dbReference type="InterPro" id="IPR011042">
    <property type="entry name" value="6-blade_b-propeller_TolB-like"/>
</dbReference>
<dbReference type="SUPFAM" id="SSF81383">
    <property type="entry name" value="F-box domain"/>
    <property type="match status" value="1"/>
</dbReference>
<name>A0A6A3UJF3_9STRA</name>
<dbReference type="EMBL" id="QXGE01000140">
    <property type="protein sequence ID" value="KAE9322907.1"/>
    <property type="molecule type" value="Genomic_DNA"/>
</dbReference>
<feature type="repeat" description="NHL" evidence="2">
    <location>
        <begin position="134"/>
        <end position="177"/>
    </location>
</feature>
<dbReference type="PROSITE" id="PS51125">
    <property type="entry name" value="NHL"/>
    <property type="match status" value="2"/>
</dbReference>
<dbReference type="EMBL" id="QXGA01000138">
    <property type="protein sequence ID" value="KAE9151635.1"/>
    <property type="molecule type" value="Genomic_DNA"/>
</dbReference>
<dbReference type="SUPFAM" id="SSF101898">
    <property type="entry name" value="NHL repeat"/>
    <property type="match status" value="1"/>
</dbReference>
<dbReference type="EMBL" id="QXGF01000167">
    <property type="protein sequence ID" value="KAE8945208.1"/>
    <property type="molecule type" value="Genomic_DNA"/>
</dbReference>
<evidence type="ECO:0008006" key="17">
    <source>
        <dbReference type="Google" id="ProtNLM"/>
    </source>
</evidence>
<reference evidence="10 11" key="1">
    <citation type="submission" date="2018-08" db="EMBL/GenBank/DDBJ databases">
        <title>Genomic investigation of the strawberry pathogen Phytophthora fragariae indicates pathogenicity is determined by transcriptional variation in three key races.</title>
        <authorList>
            <person name="Adams T.M."/>
            <person name="Armitage A.D."/>
            <person name="Sobczyk M.K."/>
            <person name="Bates H.J."/>
            <person name="Dunwell J.M."/>
            <person name="Nellist C.F."/>
            <person name="Harrison R.J."/>
        </authorList>
    </citation>
    <scope>NUCLEOTIDE SEQUENCE [LARGE SCALE GENOMIC DNA]</scope>
    <source>
        <strain evidence="9 12">A4</strain>
        <strain evidence="8 13">BC-1</strain>
        <strain evidence="7 11">NOV-27</strain>
        <strain evidence="6 14">NOV-5</strain>
        <strain evidence="5 15">NOV-71</strain>
        <strain evidence="3 10">NOV-9</strain>
        <strain evidence="4 16">SCRP245</strain>
    </source>
</reference>
<dbReference type="EMBL" id="QXGD01000234">
    <property type="protein sequence ID" value="KAE9246645.1"/>
    <property type="molecule type" value="Genomic_DNA"/>
</dbReference>
<dbReference type="Proteomes" id="UP000440732">
    <property type="component" value="Unassembled WGS sequence"/>
</dbReference>
<evidence type="ECO:0000313" key="10">
    <source>
        <dbReference type="Proteomes" id="UP000429523"/>
    </source>
</evidence>
<evidence type="ECO:0000313" key="11">
    <source>
        <dbReference type="Proteomes" id="UP000433483"/>
    </source>
</evidence>
<evidence type="ECO:0000313" key="6">
    <source>
        <dbReference type="EMBL" id="KAE9151635.1"/>
    </source>
</evidence>
<protein>
    <recommendedName>
        <fullName evidence="17">NHL repeat protein</fullName>
    </recommendedName>
</protein>
<evidence type="ECO:0000313" key="8">
    <source>
        <dbReference type="EMBL" id="KAE9246645.1"/>
    </source>
</evidence>
<dbReference type="GO" id="GO:0008270">
    <property type="term" value="F:zinc ion binding"/>
    <property type="evidence" value="ECO:0007669"/>
    <property type="project" value="UniProtKB-KW"/>
</dbReference>
<proteinExistence type="predicted"/>
<dbReference type="OrthoDB" id="342730at2759"/>
<dbReference type="InterPro" id="IPR001258">
    <property type="entry name" value="NHL_repeat"/>
</dbReference>